<proteinExistence type="predicted"/>
<keyword evidence="2" id="KW-1185">Reference proteome</keyword>
<dbReference type="EMBL" id="BRXY01000129">
    <property type="protein sequence ID" value="GMH68884.1"/>
    <property type="molecule type" value="Genomic_DNA"/>
</dbReference>
<dbReference type="Proteomes" id="UP001165085">
    <property type="component" value="Unassembled WGS sequence"/>
</dbReference>
<dbReference type="AlphaFoldDB" id="A0A9W7E5F0"/>
<reference evidence="2" key="1">
    <citation type="journal article" date="2023" name="Commun. Biol.">
        <title>Genome analysis of Parmales, the sister group of diatoms, reveals the evolutionary specialization of diatoms from phago-mixotrophs to photoautotrophs.</title>
        <authorList>
            <person name="Ban H."/>
            <person name="Sato S."/>
            <person name="Yoshikawa S."/>
            <person name="Yamada K."/>
            <person name="Nakamura Y."/>
            <person name="Ichinomiya M."/>
            <person name="Sato N."/>
            <person name="Blanc-Mathieu R."/>
            <person name="Endo H."/>
            <person name="Kuwata A."/>
            <person name="Ogata H."/>
        </authorList>
    </citation>
    <scope>NUCLEOTIDE SEQUENCE [LARGE SCALE GENOMIC DNA]</scope>
    <source>
        <strain evidence="2">NIES 3701</strain>
    </source>
</reference>
<accession>A0A9W7E5F0</accession>
<sequence>MWDDDDDGVNLCGRFGSGVTSIFDEKVTVYAIQDVDGFSSEKKCWFGLDYYCDVYGDYCGENDFCAFPPGTGCPSGTEDMWQFNGISSLKEVYELFNGGSDLAVQTDSEMKKTQAESCAEAVEKSIAENVLTDDFYQQIQDTGNPKAKLKDTLNQCCQTFYKKYTEKLKKKVKYGTDAFTKVAEFIGKKLCSLIVDAIESRFSNGDKDKANEEFKEFMKDIITTASEEVCDEAAKYGLAGAVEDAANFLTEYGWLIAMIGGSGVVGYLWNKYCKKGGANVSAGSGNTV</sequence>
<evidence type="ECO:0000313" key="2">
    <source>
        <dbReference type="Proteomes" id="UP001165085"/>
    </source>
</evidence>
<protein>
    <submittedName>
        <fullName evidence="1">Uncharacterized protein</fullName>
    </submittedName>
</protein>
<organism evidence="1 2">
    <name type="scientific">Triparma strigata</name>
    <dbReference type="NCBI Taxonomy" id="1606541"/>
    <lineage>
        <taxon>Eukaryota</taxon>
        <taxon>Sar</taxon>
        <taxon>Stramenopiles</taxon>
        <taxon>Ochrophyta</taxon>
        <taxon>Bolidophyceae</taxon>
        <taxon>Parmales</taxon>
        <taxon>Triparmaceae</taxon>
        <taxon>Triparma</taxon>
    </lineage>
</organism>
<gene>
    <name evidence="1" type="ORF">TrST_g3176</name>
</gene>
<comment type="caution">
    <text evidence="1">The sequence shown here is derived from an EMBL/GenBank/DDBJ whole genome shotgun (WGS) entry which is preliminary data.</text>
</comment>
<name>A0A9W7E5F0_9STRA</name>
<evidence type="ECO:0000313" key="1">
    <source>
        <dbReference type="EMBL" id="GMH68884.1"/>
    </source>
</evidence>